<sequence length="153" mass="17394">MKAKFILFALVFVLTSCNKNEVYDEFNRDFTDNRWESKDVKSFEFENMQSEGVCELKLHFGHISGFQFKEVPLEVEITSPDGKVETLSVVMKLIDESGNDIGDCSGDICDVFQTIKTFDTLEKGKYKISIKSKFDGPYLPNALGVGILIERKK</sequence>
<keyword evidence="1" id="KW-0449">Lipoprotein</keyword>
<gene>
    <name evidence="1" type="ORF">IP97_00429</name>
</gene>
<dbReference type="OrthoDB" id="1366051at2"/>
<evidence type="ECO:0000313" key="2">
    <source>
        <dbReference type="Proteomes" id="UP000315312"/>
    </source>
</evidence>
<organism evidence="1 2">
    <name type="scientific">Flavobacterium cheniae</name>
    <dbReference type="NCBI Taxonomy" id="295428"/>
    <lineage>
        <taxon>Bacteria</taxon>
        <taxon>Pseudomonadati</taxon>
        <taxon>Bacteroidota</taxon>
        <taxon>Flavobacteriia</taxon>
        <taxon>Flavobacteriales</taxon>
        <taxon>Flavobacteriaceae</taxon>
        <taxon>Flavobacterium</taxon>
    </lineage>
</organism>
<name>A0A562KNR3_9FLAO</name>
<keyword evidence="2" id="KW-1185">Reference proteome</keyword>
<proteinExistence type="predicted"/>
<dbReference type="RefSeq" id="WP_133610060.1">
    <property type="nucleotide sequence ID" value="NZ_SNZC01000003.1"/>
</dbReference>
<dbReference type="Pfam" id="PF14109">
    <property type="entry name" value="GldH_lipo"/>
    <property type="match status" value="1"/>
</dbReference>
<comment type="caution">
    <text evidence="1">The sequence shown here is derived from an EMBL/GenBank/DDBJ whole genome shotgun (WGS) entry which is preliminary data.</text>
</comment>
<dbReference type="AlphaFoldDB" id="A0A562KNR3"/>
<dbReference type="PROSITE" id="PS51257">
    <property type="entry name" value="PROKAR_LIPOPROTEIN"/>
    <property type="match status" value="1"/>
</dbReference>
<dbReference type="EMBL" id="VLKM01000002">
    <property type="protein sequence ID" value="TWH97004.1"/>
    <property type="molecule type" value="Genomic_DNA"/>
</dbReference>
<reference evidence="1 2" key="1">
    <citation type="journal article" date="2015" name="Stand. Genomic Sci.">
        <title>Genomic Encyclopedia of Bacterial and Archaeal Type Strains, Phase III: the genomes of soil and plant-associated and newly described type strains.</title>
        <authorList>
            <person name="Whitman W.B."/>
            <person name="Woyke T."/>
            <person name="Klenk H.P."/>
            <person name="Zhou Y."/>
            <person name="Lilburn T.G."/>
            <person name="Beck B.J."/>
            <person name="De Vos P."/>
            <person name="Vandamme P."/>
            <person name="Eisen J.A."/>
            <person name="Garrity G."/>
            <person name="Hugenholtz P."/>
            <person name="Kyrpides N.C."/>
        </authorList>
    </citation>
    <scope>NUCLEOTIDE SEQUENCE [LARGE SCALE GENOMIC DNA]</scope>
    <source>
        <strain evidence="1 2">CGMCC 1.6844</strain>
    </source>
</reference>
<dbReference type="Proteomes" id="UP000315312">
    <property type="component" value="Unassembled WGS sequence"/>
</dbReference>
<protein>
    <submittedName>
        <fullName evidence="1">Gliding motility-associated lipoprotein GldH</fullName>
    </submittedName>
</protein>
<accession>A0A562KNR3</accession>
<dbReference type="InterPro" id="IPR020018">
    <property type="entry name" value="Motility-assoc_lipoprot_GldH"/>
</dbReference>
<evidence type="ECO:0000313" key="1">
    <source>
        <dbReference type="EMBL" id="TWH97004.1"/>
    </source>
</evidence>